<feature type="region of interest" description="Disordered" evidence="2">
    <location>
        <begin position="145"/>
        <end position="177"/>
    </location>
</feature>
<dbReference type="GO" id="GO:0005774">
    <property type="term" value="C:vacuolar membrane"/>
    <property type="evidence" value="ECO:0007669"/>
    <property type="project" value="TreeGrafter"/>
</dbReference>
<feature type="compositionally biased region" description="Basic and acidic residues" evidence="2">
    <location>
        <begin position="168"/>
        <end position="177"/>
    </location>
</feature>
<dbReference type="PANTHER" id="PTHR12991">
    <property type="entry name" value="NITROGEN PERMEASE REGULATOR 2/TUMOR SUPPRESSOR CANDIDATE 4"/>
    <property type="match status" value="1"/>
</dbReference>
<feature type="compositionally biased region" description="Polar residues" evidence="2">
    <location>
        <begin position="529"/>
        <end position="544"/>
    </location>
</feature>
<sequence length="619" mass="70313">MQSYFQGFVPIHTIFYSVFHPTEGSKIKYEFPPNNLKSHGINFNTIKNYIIPKPILCHKLITFKYGTYRIVCYPVTINSPIYARNFFSFNFVFVFPYDCETSPYEPAITRLGKMFKVLEEQNQLLSKSERDPVFFDLKAIENSLLTPSTAGPPATSNPSSNTTPTHPTSDKDAKDLRSNRFNGEKYNDIIKDLGLPESTFSIQDLLMRIFQDLNNYSECLIPIDDGNAVDIKIFPLLRPPTTCVSLEDVPLSSVNLKKIIDVNWDPTMMGIVPYIDGLNSIAKISKFSHSDPSLVIECIRHLIYYKCVTLSDIFQFSNIYAPSSLIRNFLTDPLMATDCQSYVTFPEISKLSNLPLNKNFDSVDQDLTSFSVRRKSKSSSVPSNPNSRTTSFSSTSKVSQNSSLNSSFSSVSKDWRQSQTSCSSTNTHAISKRNQFLPTRSCLFDLYRSLSQGQTLKSWYELKFTTLKENNIDIRRFITFGLERSIIYRCYSFPVMIHVGSRDTKEMTPVATKEPSNEDNSLKKRDYNHSLSVTGSKSTTQTNVKSERPSKVSFEMQRANSLATGKNKIPKLSDEEKKILEKSIRSAENFDKICVLLGKSKQEVENYLSELGEFKVINS</sequence>
<dbReference type="PANTHER" id="PTHR12991:SF10">
    <property type="entry name" value="GATOR COMPLEX PROTEIN NPRL2"/>
    <property type="match status" value="1"/>
</dbReference>
<evidence type="ECO:0000256" key="2">
    <source>
        <dbReference type="SAM" id="MobiDB-lite"/>
    </source>
</evidence>
<dbReference type="GO" id="GO:0005096">
    <property type="term" value="F:GTPase activator activity"/>
    <property type="evidence" value="ECO:0007669"/>
    <property type="project" value="TreeGrafter"/>
</dbReference>
<feature type="compositionally biased region" description="Low complexity" evidence="2">
    <location>
        <begin position="378"/>
        <end position="408"/>
    </location>
</feature>
<dbReference type="GO" id="GO:0010508">
    <property type="term" value="P:positive regulation of autophagy"/>
    <property type="evidence" value="ECO:0007669"/>
    <property type="project" value="TreeGrafter"/>
</dbReference>
<evidence type="ECO:0000256" key="1">
    <source>
        <dbReference type="ARBA" id="ARBA00008433"/>
    </source>
</evidence>
<dbReference type="Proteomes" id="UP001162090">
    <property type="component" value="Chromosome 5"/>
</dbReference>
<dbReference type="AlphaFoldDB" id="A0AA35JHD1"/>
<dbReference type="GO" id="GO:1904262">
    <property type="term" value="P:negative regulation of TORC1 signaling"/>
    <property type="evidence" value="ECO:0007669"/>
    <property type="project" value="TreeGrafter"/>
</dbReference>
<proteinExistence type="inferred from homology"/>
<name>A0AA35JHD1_SACUV</name>
<dbReference type="Pfam" id="PF06218">
    <property type="entry name" value="NPR2"/>
    <property type="match status" value="1"/>
</dbReference>
<feature type="region of interest" description="Disordered" evidence="2">
    <location>
        <begin position="374"/>
        <end position="408"/>
    </location>
</feature>
<organism evidence="3 4">
    <name type="scientific">Saccharomyces uvarum</name>
    <name type="common">Yeast</name>
    <name type="synonym">Saccharomyces bayanus var. uvarum</name>
    <dbReference type="NCBI Taxonomy" id="230603"/>
    <lineage>
        <taxon>Eukaryota</taxon>
        <taxon>Fungi</taxon>
        <taxon>Dikarya</taxon>
        <taxon>Ascomycota</taxon>
        <taxon>Saccharomycotina</taxon>
        <taxon>Saccharomycetes</taxon>
        <taxon>Saccharomycetales</taxon>
        <taxon>Saccharomycetaceae</taxon>
        <taxon>Saccharomyces</taxon>
    </lineage>
</organism>
<accession>A0AA35JHD1</accession>
<dbReference type="InterPro" id="IPR009348">
    <property type="entry name" value="NPR2-like"/>
</dbReference>
<dbReference type="EMBL" id="OX365916">
    <property type="protein sequence ID" value="CAI4059665.1"/>
    <property type="molecule type" value="Genomic_DNA"/>
</dbReference>
<dbReference type="GO" id="GO:1990130">
    <property type="term" value="C:GATOR1 complex"/>
    <property type="evidence" value="ECO:0007669"/>
    <property type="project" value="TreeGrafter"/>
</dbReference>
<evidence type="ECO:0000313" key="4">
    <source>
        <dbReference type="Proteomes" id="UP001162090"/>
    </source>
</evidence>
<feature type="region of interest" description="Disordered" evidence="2">
    <location>
        <begin position="505"/>
        <end position="548"/>
    </location>
</feature>
<comment type="similarity">
    <text evidence="1">Belongs to the NPR2 family.</text>
</comment>
<feature type="compositionally biased region" description="Low complexity" evidence="2">
    <location>
        <begin position="146"/>
        <end position="167"/>
    </location>
</feature>
<protein>
    <recommendedName>
        <fullName evidence="5">Npr2p</fullName>
    </recommendedName>
</protein>
<reference evidence="3" key="1">
    <citation type="submission" date="2022-10" db="EMBL/GenBank/DDBJ databases">
        <authorList>
            <person name="Byrne P K."/>
        </authorList>
    </citation>
    <scope>NUCLEOTIDE SEQUENCE</scope>
    <source>
        <strain evidence="3">CBS7001</strain>
    </source>
</reference>
<evidence type="ECO:0000313" key="3">
    <source>
        <dbReference type="EMBL" id="CAI4059665.1"/>
    </source>
</evidence>
<gene>
    <name evidence="3" type="primary">SUVC05G0110</name>
    <name evidence="3" type="ORF">SUVC_05G0110</name>
</gene>
<evidence type="ECO:0008006" key="5">
    <source>
        <dbReference type="Google" id="ProtNLM"/>
    </source>
</evidence>